<feature type="domain" description="Ubiquitin-like" evidence="2">
    <location>
        <begin position="150"/>
        <end position="223"/>
    </location>
</feature>
<dbReference type="EMBL" id="KZ989347">
    <property type="protein sequence ID" value="RKP26730.1"/>
    <property type="molecule type" value="Genomic_DNA"/>
</dbReference>
<dbReference type="CDD" id="cd17039">
    <property type="entry name" value="Ubl_ubiquitin_like"/>
    <property type="match status" value="1"/>
</dbReference>
<evidence type="ECO:0000313" key="4">
    <source>
        <dbReference type="Proteomes" id="UP000278143"/>
    </source>
</evidence>
<dbReference type="Gene3D" id="3.10.20.90">
    <property type="entry name" value="Phosphatidylinositol 3-kinase Catalytic Subunit, Chain A, domain 1"/>
    <property type="match status" value="1"/>
</dbReference>
<dbReference type="Pfam" id="PF00240">
    <property type="entry name" value="ubiquitin"/>
    <property type="match status" value="1"/>
</dbReference>
<dbReference type="AlphaFoldDB" id="A0A4P9Z555"/>
<evidence type="ECO:0000259" key="2">
    <source>
        <dbReference type="PROSITE" id="PS50053"/>
    </source>
</evidence>
<dbReference type="Proteomes" id="UP000278143">
    <property type="component" value="Unassembled WGS sequence"/>
</dbReference>
<accession>A0A4P9Z555</accession>
<keyword evidence="4" id="KW-1185">Reference proteome</keyword>
<name>A0A4P9Z555_9FUNG</name>
<dbReference type="SUPFAM" id="SSF54236">
    <property type="entry name" value="Ubiquitin-like"/>
    <property type="match status" value="1"/>
</dbReference>
<feature type="region of interest" description="Disordered" evidence="1">
    <location>
        <begin position="29"/>
        <end position="142"/>
    </location>
</feature>
<protein>
    <recommendedName>
        <fullName evidence="2">Ubiquitin-like domain-containing protein</fullName>
    </recommendedName>
</protein>
<evidence type="ECO:0000256" key="1">
    <source>
        <dbReference type="SAM" id="MobiDB-lite"/>
    </source>
</evidence>
<gene>
    <name evidence="3" type="ORF">SYNPS1DRAFT_27589</name>
</gene>
<sequence>MEVIVKALANTTITIRMDSPDTIVIVKQGSPAKEHSPPEQVCPPTASTIDNAEPSVPDEAQPEQVHEPTTSTDAAVADDAAFTKPDAEKPKQQASTKKDEVKNASADKNEKQQATNEERSKASTSVDKSEKLQAPARKDASDAQADSLLKAITISPSLGSLMTWTIDPSTTVHSLKQRIQAKLGIPIEAQLLSTLTHVLKDNHKFSRYANQNGEIPPVFIRTA</sequence>
<dbReference type="PROSITE" id="PS50053">
    <property type="entry name" value="UBIQUITIN_2"/>
    <property type="match status" value="1"/>
</dbReference>
<dbReference type="InterPro" id="IPR000626">
    <property type="entry name" value="Ubiquitin-like_dom"/>
</dbReference>
<evidence type="ECO:0000313" key="3">
    <source>
        <dbReference type="EMBL" id="RKP26730.1"/>
    </source>
</evidence>
<feature type="compositionally biased region" description="Basic and acidic residues" evidence="1">
    <location>
        <begin position="85"/>
        <end position="141"/>
    </location>
</feature>
<dbReference type="OrthoDB" id="428577at2759"/>
<proteinExistence type="predicted"/>
<organism evidence="3 4">
    <name type="scientific">Syncephalis pseudoplumigaleata</name>
    <dbReference type="NCBI Taxonomy" id="1712513"/>
    <lineage>
        <taxon>Eukaryota</taxon>
        <taxon>Fungi</taxon>
        <taxon>Fungi incertae sedis</taxon>
        <taxon>Zoopagomycota</taxon>
        <taxon>Zoopagomycotina</taxon>
        <taxon>Zoopagomycetes</taxon>
        <taxon>Zoopagales</taxon>
        <taxon>Piptocephalidaceae</taxon>
        <taxon>Syncephalis</taxon>
    </lineage>
</organism>
<dbReference type="InterPro" id="IPR029071">
    <property type="entry name" value="Ubiquitin-like_domsf"/>
</dbReference>
<reference evidence="4" key="1">
    <citation type="journal article" date="2018" name="Nat. Microbiol.">
        <title>Leveraging single-cell genomics to expand the fungal tree of life.</title>
        <authorList>
            <person name="Ahrendt S.R."/>
            <person name="Quandt C.A."/>
            <person name="Ciobanu D."/>
            <person name="Clum A."/>
            <person name="Salamov A."/>
            <person name="Andreopoulos B."/>
            <person name="Cheng J.F."/>
            <person name="Woyke T."/>
            <person name="Pelin A."/>
            <person name="Henrissat B."/>
            <person name="Reynolds N.K."/>
            <person name="Benny G.L."/>
            <person name="Smith M.E."/>
            <person name="James T.Y."/>
            <person name="Grigoriev I.V."/>
        </authorList>
    </citation>
    <scope>NUCLEOTIDE SEQUENCE [LARGE SCALE GENOMIC DNA]</scope>
    <source>
        <strain evidence="4">Benny S71-1</strain>
    </source>
</reference>